<proteinExistence type="predicted"/>
<reference evidence="1 2" key="1">
    <citation type="journal article" date="2016" name="Front. Microbiol.">
        <title>Genomic Resource of Rice Seed Associated Bacteria.</title>
        <authorList>
            <person name="Midha S."/>
            <person name="Bansal K."/>
            <person name="Sharma S."/>
            <person name="Kumar N."/>
            <person name="Patil P.P."/>
            <person name="Chaudhry V."/>
            <person name="Patil P.B."/>
        </authorList>
    </citation>
    <scope>NUCLEOTIDE SEQUENCE [LARGE SCALE GENOMIC DNA]</scope>
    <source>
        <strain evidence="1 2">NS115</strain>
    </source>
</reference>
<dbReference type="EMBL" id="LDRX01000033">
    <property type="protein sequence ID" value="KTS83216.1"/>
    <property type="molecule type" value="Genomic_DNA"/>
</dbReference>
<evidence type="ECO:0000313" key="1">
    <source>
        <dbReference type="EMBL" id="KTS83216.1"/>
    </source>
</evidence>
<protein>
    <submittedName>
        <fullName evidence="1">Uncharacterized protein</fullName>
    </submittedName>
</protein>
<evidence type="ECO:0000313" key="2">
    <source>
        <dbReference type="Proteomes" id="UP000074866"/>
    </source>
</evidence>
<dbReference type="Proteomes" id="UP000074866">
    <property type="component" value="Unassembled WGS sequence"/>
</dbReference>
<accession>A0ACC4ZXB5</accession>
<organism evidence="1 2">
    <name type="scientific">Paenibacillus jamilae</name>
    <dbReference type="NCBI Taxonomy" id="114136"/>
    <lineage>
        <taxon>Bacteria</taxon>
        <taxon>Bacillati</taxon>
        <taxon>Bacillota</taxon>
        <taxon>Bacilli</taxon>
        <taxon>Bacillales</taxon>
        <taxon>Paenibacillaceae</taxon>
        <taxon>Paenibacillus</taxon>
    </lineage>
</organism>
<name>A0ACC4ZXB5_9BACL</name>
<gene>
    <name evidence="1" type="ORF">NS115_07985</name>
</gene>
<comment type="caution">
    <text evidence="1">The sequence shown here is derived from an EMBL/GenBank/DDBJ whole genome shotgun (WGS) entry which is preliminary data.</text>
</comment>
<sequence>MLGIDIKKESNNLVITWQLSRIEVSLEDIEDVSFDNTYAGQEKDAIRIGTPYATTDRIVIKTNSKTYILFTTNGQNILKKIQSYL</sequence>
<keyword evidence="2" id="KW-1185">Reference proteome</keyword>